<protein>
    <submittedName>
        <fullName evidence="3">Isochorismatase family protein</fullName>
    </submittedName>
</protein>
<gene>
    <name evidence="3" type="ORF">ACFQPE_16520</name>
</gene>
<dbReference type="Proteomes" id="UP001596547">
    <property type="component" value="Unassembled WGS sequence"/>
</dbReference>
<dbReference type="AlphaFoldDB" id="A0ABD6AD12"/>
<proteinExistence type="predicted"/>
<dbReference type="InterPro" id="IPR000868">
    <property type="entry name" value="Isochorismatase-like_dom"/>
</dbReference>
<organism evidence="3 4">
    <name type="scientific">Halomarina halobia</name>
    <dbReference type="NCBI Taxonomy" id="3033386"/>
    <lineage>
        <taxon>Archaea</taxon>
        <taxon>Methanobacteriati</taxon>
        <taxon>Methanobacteriota</taxon>
        <taxon>Stenosarchaea group</taxon>
        <taxon>Halobacteria</taxon>
        <taxon>Halobacteriales</taxon>
        <taxon>Natronomonadaceae</taxon>
        <taxon>Halomarina</taxon>
    </lineage>
</organism>
<keyword evidence="4" id="KW-1185">Reference proteome</keyword>
<dbReference type="RefSeq" id="WP_276305825.1">
    <property type="nucleotide sequence ID" value="NZ_CP119993.1"/>
</dbReference>
<evidence type="ECO:0000259" key="2">
    <source>
        <dbReference type="Pfam" id="PF00857"/>
    </source>
</evidence>
<keyword evidence="1" id="KW-0378">Hydrolase</keyword>
<evidence type="ECO:0000313" key="4">
    <source>
        <dbReference type="Proteomes" id="UP001596547"/>
    </source>
</evidence>
<dbReference type="InterPro" id="IPR050272">
    <property type="entry name" value="Isochorismatase-like_hydrls"/>
</dbReference>
<name>A0ABD6AD12_9EURY</name>
<feature type="domain" description="Isochorismatase-like" evidence="2">
    <location>
        <begin position="41"/>
        <end position="211"/>
    </location>
</feature>
<sequence>MTAHVWDDLLSERDRQVISKAGYDEEGASSWESRGLGENPLVLVIDMQRLIVGENVPILDAIEEYRTAMGHVAWEAIDHIAPFLDFAREREVPVAYTRVVPSSYDDPDHEDLEIVEPLAPAADEPVIDKSYASAFYGTDLLSRLVRGGHDSVIVVGNSTSGCVRATAVDAKQNGLGVILPQECVFDRIEASHRVGLLDLWMKYAEVLETEQVREYVASL</sequence>
<dbReference type="PANTHER" id="PTHR43540">
    <property type="entry name" value="PEROXYUREIDOACRYLATE/UREIDOACRYLATE AMIDOHYDROLASE-RELATED"/>
    <property type="match status" value="1"/>
</dbReference>
<dbReference type="EMBL" id="JBHTBF010000003">
    <property type="protein sequence ID" value="MFC7318385.1"/>
    <property type="molecule type" value="Genomic_DNA"/>
</dbReference>
<dbReference type="Gene3D" id="3.40.50.850">
    <property type="entry name" value="Isochorismatase-like"/>
    <property type="match status" value="1"/>
</dbReference>
<evidence type="ECO:0000256" key="1">
    <source>
        <dbReference type="ARBA" id="ARBA00022801"/>
    </source>
</evidence>
<reference evidence="3 4" key="1">
    <citation type="journal article" date="2019" name="Int. J. Syst. Evol. Microbiol.">
        <title>The Global Catalogue of Microorganisms (GCM) 10K type strain sequencing project: providing services to taxonomists for standard genome sequencing and annotation.</title>
        <authorList>
            <consortium name="The Broad Institute Genomics Platform"/>
            <consortium name="The Broad Institute Genome Sequencing Center for Infectious Disease"/>
            <person name="Wu L."/>
            <person name="Ma J."/>
        </authorList>
    </citation>
    <scope>NUCLEOTIDE SEQUENCE [LARGE SCALE GENOMIC DNA]</scope>
    <source>
        <strain evidence="3 4">PSR21</strain>
    </source>
</reference>
<dbReference type="GeneID" id="79317437"/>
<accession>A0ABD6AD12</accession>
<dbReference type="PANTHER" id="PTHR43540:SF1">
    <property type="entry name" value="ISOCHORISMATASE HYDROLASE"/>
    <property type="match status" value="1"/>
</dbReference>
<evidence type="ECO:0000313" key="3">
    <source>
        <dbReference type="EMBL" id="MFC7318385.1"/>
    </source>
</evidence>
<dbReference type="Pfam" id="PF00857">
    <property type="entry name" value="Isochorismatase"/>
    <property type="match status" value="1"/>
</dbReference>
<comment type="caution">
    <text evidence="3">The sequence shown here is derived from an EMBL/GenBank/DDBJ whole genome shotgun (WGS) entry which is preliminary data.</text>
</comment>
<dbReference type="InterPro" id="IPR036380">
    <property type="entry name" value="Isochorismatase-like_sf"/>
</dbReference>
<dbReference type="GO" id="GO:0016787">
    <property type="term" value="F:hydrolase activity"/>
    <property type="evidence" value="ECO:0007669"/>
    <property type="project" value="UniProtKB-KW"/>
</dbReference>
<dbReference type="SUPFAM" id="SSF52499">
    <property type="entry name" value="Isochorismatase-like hydrolases"/>
    <property type="match status" value="1"/>
</dbReference>